<dbReference type="InterPro" id="IPR057326">
    <property type="entry name" value="KR_dom"/>
</dbReference>
<dbReference type="Pfam" id="PF13561">
    <property type="entry name" value="adh_short_C2"/>
    <property type="match status" value="1"/>
</dbReference>
<dbReference type="PRINTS" id="PR00080">
    <property type="entry name" value="SDRFAMILY"/>
</dbReference>
<accession>A0A3D8MF11</accession>
<dbReference type="InterPro" id="IPR002347">
    <property type="entry name" value="SDR_fam"/>
</dbReference>
<dbReference type="PRINTS" id="PR00081">
    <property type="entry name" value="GDHRDH"/>
</dbReference>
<dbReference type="GO" id="GO:0016491">
    <property type="term" value="F:oxidoreductase activity"/>
    <property type="evidence" value="ECO:0007669"/>
    <property type="project" value="UniProtKB-KW"/>
</dbReference>
<evidence type="ECO:0000256" key="2">
    <source>
        <dbReference type="ARBA" id="ARBA00023002"/>
    </source>
</evidence>
<dbReference type="PANTHER" id="PTHR24321">
    <property type="entry name" value="DEHYDROGENASES, SHORT CHAIN"/>
    <property type="match status" value="1"/>
</dbReference>
<evidence type="ECO:0000313" key="6">
    <source>
        <dbReference type="Proteomes" id="UP000256561"/>
    </source>
</evidence>
<organism evidence="5 6">
    <name type="scientific">Alteromonas aestuariivivens</name>
    <dbReference type="NCBI Taxonomy" id="1938339"/>
    <lineage>
        <taxon>Bacteria</taxon>
        <taxon>Pseudomonadati</taxon>
        <taxon>Pseudomonadota</taxon>
        <taxon>Gammaproteobacteria</taxon>
        <taxon>Alteromonadales</taxon>
        <taxon>Alteromonadaceae</taxon>
        <taxon>Alteromonas/Salinimonas group</taxon>
        <taxon>Alteromonas</taxon>
    </lineage>
</organism>
<keyword evidence="2" id="KW-0560">Oxidoreductase</keyword>
<evidence type="ECO:0000313" key="5">
    <source>
        <dbReference type="EMBL" id="RDV29353.1"/>
    </source>
</evidence>
<dbReference type="Gene3D" id="3.40.50.720">
    <property type="entry name" value="NAD(P)-binding Rossmann-like Domain"/>
    <property type="match status" value="1"/>
</dbReference>
<dbReference type="InterPro" id="IPR020904">
    <property type="entry name" value="Sc_DH/Rdtase_CS"/>
</dbReference>
<dbReference type="Proteomes" id="UP000256561">
    <property type="component" value="Unassembled WGS sequence"/>
</dbReference>
<dbReference type="CDD" id="cd05233">
    <property type="entry name" value="SDR_c"/>
    <property type="match status" value="1"/>
</dbReference>
<evidence type="ECO:0000259" key="4">
    <source>
        <dbReference type="SMART" id="SM00822"/>
    </source>
</evidence>
<dbReference type="SUPFAM" id="SSF51735">
    <property type="entry name" value="NAD(P)-binding Rossmann-fold domains"/>
    <property type="match status" value="1"/>
</dbReference>
<proteinExistence type="inferred from homology"/>
<keyword evidence="6" id="KW-1185">Reference proteome</keyword>
<reference evidence="6" key="1">
    <citation type="submission" date="2018-08" db="EMBL/GenBank/DDBJ databases">
        <authorList>
            <person name="Zhang J."/>
            <person name="Du Z.-J."/>
        </authorList>
    </citation>
    <scope>NUCLEOTIDE SEQUENCE [LARGE SCALE GENOMIC DNA]</scope>
    <source>
        <strain evidence="6">KCTC 52655</strain>
    </source>
</reference>
<dbReference type="FunFam" id="3.40.50.720:FF:000084">
    <property type="entry name" value="Short-chain dehydrogenase reductase"/>
    <property type="match status" value="1"/>
</dbReference>
<sequence length="258" mass="28228">MNLTNRYPSLEGKVVLVTGGASGIGANLVEAFFSQGANVAFLDRKNDDGEALHARLTTRYGSHSKLAFFPCDLVDVAALQSTIQQVIAELGPVNVLLNNAAHDERHDFREVTVEYWDERVALNLRHYFFAAQAVYSGMREAGGGSIINFGSISWYARYGGMPGYTSSKAAVEGLTRGLARDMGHDGIRVNTLIPGWVMTQRQIETNLADQSTRESILAEQCLHEFVKPENVTAMALFLASDDSRMCTAQNFIVDGGMI</sequence>
<dbReference type="InterPro" id="IPR036291">
    <property type="entry name" value="NAD(P)-bd_dom_sf"/>
</dbReference>
<feature type="domain" description="Ketoreductase" evidence="4">
    <location>
        <begin position="13"/>
        <end position="154"/>
    </location>
</feature>
<dbReference type="SMART" id="SM00822">
    <property type="entry name" value="PKS_KR"/>
    <property type="match status" value="1"/>
</dbReference>
<comment type="caution">
    <text evidence="5">The sequence shown here is derived from an EMBL/GenBank/DDBJ whole genome shotgun (WGS) entry which is preliminary data.</text>
</comment>
<dbReference type="PROSITE" id="PS00061">
    <property type="entry name" value="ADH_SHORT"/>
    <property type="match status" value="1"/>
</dbReference>
<evidence type="ECO:0000256" key="3">
    <source>
        <dbReference type="ARBA" id="ARBA00023027"/>
    </source>
</evidence>
<protein>
    <submittedName>
        <fullName evidence="5">SDR family NAD(P)-dependent oxidoreductase</fullName>
    </submittedName>
</protein>
<name>A0A3D8MF11_9ALTE</name>
<evidence type="ECO:0000256" key="1">
    <source>
        <dbReference type="ARBA" id="ARBA00006484"/>
    </source>
</evidence>
<dbReference type="OrthoDB" id="9789398at2"/>
<comment type="similarity">
    <text evidence="1">Belongs to the short-chain dehydrogenases/reductases (SDR) family.</text>
</comment>
<dbReference type="EMBL" id="QRHA01000001">
    <property type="protein sequence ID" value="RDV29353.1"/>
    <property type="molecule type" value="Genomic_DNA"/>
</dbReference>
<dbReference type="PANTHER" id="PTHR24321:SF8">
    <property type="entry name" value="ESTRADIOL 17-BETA-DEHYDROGENASE 8-RELATED"/>
    <property type="match status" value="1"/>
</dbReference>
<dbReference type="AlphaFoldDB" id="A0A3D8MF11"/>
<gene>
    <name evidence="5" type="ORF">DXV75_02585</name>
</gene>
<keyword evidence="3" id="KW-0520">NAD</keyword>